<feature type="compositionally biased region" description="Low complexity" evidence="8">
    <location>
        <begin position="419"/>
        <end position="428"/>
    </location>
</feature>
<evidence type="ECO:0000313" key="11">
    <source>
        <dbReference type="Proteomes" id="UP000707352"/>
    </source>
</evidence>
<name>A0ABX0V5V6_9HYPH</name>
<comment type="similarity">
    <text evidence="2">Belongs to the YkuD family.</text>
</comment>
<dbReference type="PANTHER" id="PTHR36699:SF1">
    <property type="entry name" value="L,D-TRANSPEPTIDASE YAFK-RELATED"/>
    <property type="match status" value="1"/>
</dbReference>
<feature type="domain" description="L,D-TPase catalytic" evidence="9">
    <location>
        <begin position="53"/>
        <end position="184"/>
    </location>
</feature>
<keyword evidence="4 7" id="KW-0133">Cell shape</keyword>
<dbReference type="Proteomes" id="UP000707352">
    <property type="component" value="Unassembled WGS sequence"/>
</dbReference>
<evidence type="ECO:0000256" key="3">
    <source>
        <dbReference type="ARBA" id="ARBA00022679"/>
    </source>
</evidence>
<evidence type="ECO:0000256" key="1">
    <source>
        <dbReference type="ARBA" id="ARBA00004752"/>
    </source>
</evidence>
<evidence type="ECO:0000256" key="4">
    <source>
        <dbReference type="ARBA" id="ARBA00022960"/>
    </source>
</evidence>
<dbReference type="InterPro" id="IPR038063">
    <property type="entry name" value="Transpep_catalytic_dom"/>
</dbReference>
<evidence type="ECO:0000313" key="10">
    <source>
        <dbReference type="EMBL" id="NIX75118.1"/>
    </source>
</evidence>
<dbReference type="Pfam" id="PF03734">
    <property type="entry name" value="YkuD"/>
    <property type="match status" value="1"/>
</dbReference>
<dbReference type="PROSITE" id="PS52029">
    <property type="entry name" value="LD_TPASE"/>
    <property type="match status" value="1"/>
</dbReference>
<proteinExistence type="inferred from homology"/>
<evidence type="ECO:0000256" key="5">
    <source>
        <dbReference type="ARBA" id="ARBA00022984"/>
    </source>
</evidence>
<reference evidence="10 11" key="1">
    <citation type="submission" date="2020-03" db="EMBL/GenBank/DDBJ databases">
        <title>The genome sequence of Microvirga sp. c23x22.</title>
        <authorList>
            <person name="Zhang X."/>
        </authorList>
    </citation>
    <scope>NUCLEOTIDE SEQUENCE [LARGE SCALE GENOMIC DNA]</scope>
    <source>
        <strain evidence="11">c23x22</strain>
    </source>
</reference>
<evidence type="ECO:0000256" key="7">
    <source>
        <dbReference type="PROSITE-ProRule" id="PRU01373"/>
    </source>
</evidence>
<keyword evidence="6 7" id="KW-0961">Cell wall biogenesis/degradation</keyword>
<dbReference type="RefSeq" id="WP_167670992.1">
    <property type="nucleotide sequence ID" value="NZ_JAATJS010000001.1"/>
</dbReference>
<feature type="region of interest" description="Disordered" evidence="8">
    <location>
        <begin position="304"/>
        <end position="335"/>
    </location>
</feature>
<evidence type="ECO:0000256" key="6">
    <source>
        <dbReference type="ARBA" id="ARBA00023316"/>
    </source>
</evidence>
<comment type="pathway">
    <text evidence="1 7">Cell wall biogenesis; peptidoglycan biosynthesis.</text>
</comment>
<evidence type="ECO:0000256" key="8">
    <source>
        <dbReference type="SAM" id="MobiDB-lite"/>
    </source>
</evidence>
<evidence type="ECO:0000256" key="2">
    <source>
        <dbReference type="ARBA" id="ARBA00005992"/>
    </source>
</evidence>
<feature type="region of interest" description="Disordered" evidence="8">
    <location>
        <begin position="390"/>
        <end position="444"/>
    </location>
</feature>
<keyword evidence="5 7" id="KW-0573">Peptidoglycan synthesis</keyword>
<feature type="active site" description="Nucleophile" evidence="7">
    <location>
        <position position="153"/>
    </location>
</feature>
<gene>
    <name evidence="10" type="ORF">HB375_00640</name>
</gene>
<keyword evidence="11" id="KW-1185">Reference proteome</keyword>
<feature type="compositionally biased region" description="Pro residues" evidence="8">
    <location>
        <begin position="408"/>
        <end position="418"/>
    </location>
</feature>
<dbReference type="PANTHER" id="PTHR36699">
    <property type="entry name" value="LD-TRANSPEPTIDASE"/>
    <property type="match status" value="1"/>
</dbReference>
<organism evidence="10 11">
    <name type="scientific">Microvirga terricola</name>
    <dbReference type="NCBI Taxonomy" id="2719797"/>
    <lineage>
        <taxon>Bacteria</taxon>
        <taxon>Pseudomonadati</taxon>
        <taxon>Pseudomonadota</taxon>
        <taxon>Alphaproteobacteria</taxon>
        <taxon>Hyphomicrobiales</taxon>
        <taxon>Methylobacteriaceae</taxon>
        <taxon>Microvirga</taxon>
    </lineage>
</organism>
<dbReference type="CDD" id="cd16913">
    <property type="entry name" value="YkuD_like"/>
    <property type="match status" value="1"/>
</dbReference>
<dbReference type="EMBL" id="JAATJS010000001">
    <property type="protein sequence ID" value="NIX75118.1"/>
    <property type="molecule type" value="Genomic_DNA"/>
</dbReference>
<keyword evidence="3" id="KW-0808">Transferase</keyword>
<evidence type="ECO:0000259" key="9">
    <source>
        <dbReference type="PROSITE" id="PS52029"/>
    </source>
</evidence>
<feature type="compositionally biased region" description="Low complexity" evidence="8">
    <location>
        <begin position="392"/>
        <end position="407"/>
    </location>
</feature>
<accession>A0ABX0V5V6</accession>
<dbReference type="SUPFAM" id="SSF141523">
    <property type="entry name" value="L,D-transpeptidase catalytic domain-like"/>
    <property type="match status" value="1"/>
</dbReference>
<sequence length="444" mass="47595">MMKRFALAASLAVTLAACQDDSFSRSSTRHLSPIPPATMSLMAAKGMSKNDPILIRSFKKESEMEVWKKSADGRYALLKTYPICRWSGQLGPKVREGDRQAPEGFYTVSPAQMNPNSSYYLSFDTGFPNAYDRSLGRSGSNLMVHGSCSSRGCFAMTDQAIAEIYAIAREALGSGQRGFQFQSYPFRMTAYNLAEHRLDPNMAFWKNLKEGYDYFELTREEPRVSVTNHRYQFNVADAGADSAVAQKQHQDEQEVAALVARGVQPIKLVYNDGDSHESFRQALSGAVGADGSLVVDSRMRDKFGDVSRPEGLSSGPQRIALDASGKPKAEAPSTTVAAMSVASPAPAPVPAPEVKAVAAAPAPQAAPATTGSTSSETPFYKKMFNGVGDLFSTAPASEPTTETAQAPAPMPSMSPLPPQRNAAPAAKAPQRRAEGSSTVKLAAN</sequence>
<feature type="compositionally biased region" description="Polar residues" evidence="8">
    <location>
        <begin position="435"/>
        <end position="444"/>
    </location>
</feature>
<protein>
    <submittedName>
        <fullName evidence="10">Murein L,D-transpeptidase</fullName>
    </submittedName>
</protein>
<feature type="active site" description="Proton donor/acceptor" evidence="7">
    <location>
        <position position="145"/>
    </location>
</feature>
<comment type="caution">
    <text evidence="10">The sequence shown here is derived from an EMBL/GenBank/DDBJ whole genome shotgun (WGS) entry which is preliminary data.</text>
</comment>
<dbReference type="InterPro" id="IPR005490">
    <property type="entry name" value="LD_TPept_cat_dom"/>
</dbReference>
<dbReference type="PROSITE" id="PS51257">
    <property type="entry name" value="PROKAR_LIPOPROTEIN"/>
    <property type="match status" value="1"/>
</dbReference>